<evidence type="ECO:0000313" key="1">
    <source>
        <dbReference type="EMBL" id="CAI0647100.1"/>
    </source>
</evidence>
<protein>
    <submittedName>
        <fullName evidence="1">Uncharacterized protein</fullName>
    </submittedName>
</protein>
<accession>A0A9W4WFC3</accession>
<keyword evidence="2" id="KW-1185">Reference proteome</keyword>
<dbReference type="EMBL" id="CAMGZC010000398">
    <property type="protein sequence ID" value="CAI0647100.1"/>
    <property type="molecule type" value="Genomic_DNA"/>
</dbReference>
<name>A0A9W4WFC3_9PEZI</name>
<evidence type="ECO:0000313" key="2">
    <source>
        <dbReference type="Proteomes" id="UP001152533"/>
    </source>
</evidence>
<sequence>MPPRKASLDSLATEELLTICEFVYESGFIKSLANFSLTNKKYRSVASAVLARTVKFAVTGLDKYPGYLEQDVTQCYKHLDRDNNFAHVRRLVVVGVVPPPDFVHPKAASSTRSKGDELMAGFKNLTTLATTA</sequence>
<reference evidence="1" key="1">
    <citation type="submission" date="2022-08" db="EMBL/GenBank/DDBJ databases">
        <authorList>
            <person name="Giroux E."/>
            <person name="Giroux E."/>
        </authorList>
    </citation>
    <scope>NUCLEOTIDE SEQUENCE</scope>
    <source>
        <strain evidence="1">H1091258</strain>
    </source>
</reference>
<proteinExistence type="predicted"/>
<comment type="caution">
    <text evidence="1">The sequence shown here is derived from an EMBL/GenBank/DDBJ whole genome shotgun (WGS) entry which is preliminary data.</text>
</comment>
<organism evidence="1 2">
    <name type="scientific">Colletotrichum noveboracense</name>
    <dbReference type="NCBI Taxonomy" id="2664923"/>
    <lineage>
        <taxon>Eukaryota</taxon>
        <taxon>Fungi</taxon>
        <taxon>Dikarya</taxon>
        <taxon>Ascomycota</taxon>
        <taxon>Pezizomycotina</taxon>
        <taxon>Sordariomycetes</taxon>
        <taxon>Hypocreomycetidae</taxon>
        <taxon>Glomerellales</taxon>
        <taxon>Glomerellaceae</taxon>
        <taxon>Colletotrichum</taxon>
        <taxon>Colletotrichum gloeosporioides species complex</taxon>
    </lineage>
</organism>
<dbReference type="Proteomes" id="UP001152533">
    <property type="component" value="Unassembled WGS sequence"/>
</dbReference>
<gene>
    <name evidence="1" type="ORF">CGXH109_LOCUS62195</name>
</gene>
<dbReference type="AlphaFoldDB" id="A0A9W4WFC3"/>